<dbReference type="EMBL" id="ADBJ01000018">
    <property type="protein sequence ID" value="EFA82819.1"/>
    <property type="molecule type" value="Genomic_DNA"/>
</dbReference>
<protein>
    <submittedName>
        <fullName evidence="4">Uncharacterized protein</fullName>
    </submittedName>
</protein>
<feature type="compositionally biased region" description="Low complexity" evidence="2">
    <location>
        <begin position="489"/>
        <end position="500"/>
    </location>
</feature>
<feature type="coiled-coil region" evidence="1">
    <location>
        <begin position="45"/>
        <end position="72"/>
    </location>
</feature>
<evidence type="ECO:0000256" key="1">
    <source>
        <dbReference type="SAM" id="Coils"/>
    </source>
</evidence>
<feature type="coiled-coil region" evidence="1">
    <location>
        <begin position="514"/>
        <end position="552"/>
    </location>
</feature>
<feature type="compositionally biased region" description="Low complexity" evidence="2">
    <location>
        <begin position="470"/>
        <end position="482"/>
    </location>
</feature>
<evidence type="ECO:0000313" key="4">
    <source>
        <dbReference type="EMBL" id="EFA82819.1"/>
    </source>
</evidence>
<feature type="transmembrane region" description="Helical" evidence="3">
    <location>
        <begin position="648"/>
        <end position="666"/>
    </location>
</feature>
<dbReference type="GeneID" id="31360001"/>
<keyword evidence="3" id="KW-0472">Membrane</keyword>
<keyword evidence="1" id="KW-0175">Coiled coil</keyword>
<keyword evidence="3" id="KW-0812">Transmembrane</keyword>
<sequence>MEQIDLANHLLLFNSELETLVKLNDSYSQDLKSSEQSLQITKELLDKEIDKNNKLINQLEHYKQQLDNGNSNNISNSNNNISNYSHDQVEQANHSINTNNFQNIEINQQQQPASNNNNSYNYKEESGEEVEILKDRYNNVYSELTNSLLKIESLEIAYSDLDKSLNERSEGSKQTIARLESELSVALAQLAVKDNELSEMHRMHAQESSAQSRDLIESYHKMKEEYESMIEQINSEHNTALERMNAQSTEKSSQVTDQLSRVQSDNSELQKRIDQLQQDLEKFKDDCEFLTIENQQNTRDLEQSKEVNRQWKEKFDKVGDERAEIERLANDNLEEVKRSAAKEKLAADEQCQKLREQLELAGQLREDEITKRLADSLDKLEQQKNKEIEVYKGGAVEIVRLTEQLEQSQKQLQQTNQQYQQLQNNFKQMENNAQLRIEALQTDKDSLENQLDQLGNRIKIMDQQIILLENNRNNKNDNNNNNNDKEESSSNNSNDNNIDNNEMTIKYNELFGEFKKLKDSLVEKDKDINVLEDNYKDRIEYLEQSIREKDRQLQLGVHNNQNQRETIKLDERVKSLVQRTLKSNRRKYNESQSIYKLSDQRYIVNSTPVEITIDENDKLLAKQSGALVSVPLESYFVKQEPFVTWERVLAILLGFFFAFYLFVKVYPFQISKDN</sequence>
<reference evidence="4 5" key="1">
    <citation type="journal article" date="2011" name="Genome Res.">
        <title>Phylogeny-wide analysis of social amoeba genomes highlights ancient origins for complex intercellular communication.</title>
        <authorList>
            <person name="Heidel A.J."/>
            <person name="Lawal H.M."/>
            <person name="Felder M."/>
            <person name="Schilde C."/>
            <person name="Helps N.R."/>
            <person name="Tunggal B."/>
            <person name="Rivero F."/>
            <person name="John U."/>
            <person name="Schleicher M."/>
            <person name="Eichinger L."/>
            <person name="Platzer M."/>
            <person name="Noegel A.A."/>
            <person name="Schaap P."/>
            <person name="Gloeckner G."/>
        </authorList>
    </citation>
    <scope>NUCLEOTIDE SEQUENCE [LARGE SCALE GENOMIC DNA]</scope>
    <source>
        <strain evidence="5">ATCC 26659 / Pp 5 / PN500</strain>
    </source>
</reference>
<keyword evidence="5" id="KW-1185">Reference proteome</keyword>
<feature type="region of interest" description="Disordered" evidence="2">
    <location>
        <begin position="245"/>
        <end position="268"/>
    </location>
</feature>
<evidence type="ECO:0000313" key="5">
    <source>
        <dbReference type="Proteomes" id="UP000001396"/>
    </source>
</evidence>
<proteinExistence type="predicted"/>
<dbReference type="RefSeq" id="XP_020434936.1">
    <property type="nucleotide sequence ID" value="XM_020575416.1"/>
</dbReference>
<evidence type="ECO:0000256" key="2">
    <source>
        <dbReference type="SAM" id="MobiDB-lite"/>
    </source>
</evidence>
<keyword evidence="3" id="KW-1133">Transmembrane helix</keyword>
<organism evidence="4 5">
    <name type="scientific">Heterostelium pallidum (strain ATCC 26659 / Pp 5 / PN500)</name>
    <name type="common">Cellular slime mold</name>
    <name type="synonym">Polysphondylium pallidum</name>
    <dbReference type="NCBI Taxonomy" id="670386"/>
    <lineage>
        <taxon>Eukaryota</taxon>
        <taxon>Amoebozoa</taxon>
        <taxon>Evosea</taxon>
        <taxon>Eumycetozoa</taxon>
        <taxon>Dictyostelia</taxon>
        <taxon>Acytosteliales</taxon>
        <taxon>Acytosteliaceae</taxon>
        <taxon>Heterostelium</taxon>
    </lineage>
</organism>
<evidence type="ECO:0000256" key="3">
    <source>
        <dbReference type="SAM" id="Phobius"/>
    </source>
</evidence>
<dbReference type="AlphaFoldDB" id="D3B7S6"/>
<feature type="compositionally biased region" description="Polar residues" evidence="2">
    <location>
        <begin position="245"/>
        <end position="267"/>
    </location>
</feature>
<gene>
    <name evidence="4" type="ORF">PPL_04514</name>
</gene>
<accession>D3B7S6</accession>
<dbReference type="InParanoid" id="D3B7S6"/>
<dbReference type="STRING" id="670386.D3B7S6"/>
<name>D3B7S6_HETP5</name>
<feature type="region of interest" description="Disordered" evidence="2">
    <location>
        <begin position="470"/>
        <end position="500"/>
    </location>
</feature>
<dbReference type="Proteomes" id="UP000001396">
    <property type="component" value="Unassembled WGS sequence"/>
</dbReference>
<dbReference type="OMA" id="QINSEHN"/>
<comment type="caution">
    <text evidence="4">The sequence shown here is derived from an EMBL/GenBank/DDBJ whole genome shotgun (WGS) entry which is preliminary data.</text>
</comment>